<evidence type="ECO:0000313" key="2">
    <source>
        <dbReference type="EMBL" id="MUV10713.1"/>
    </source>
</evidence>
<dbReference type="Proteomes" id="UP000460877">
    <property type="component" value="Unassembled WGS sequence"/>
</dbReference>
<comment type="caution">
    <text evidence="2">The sequence shown here is derived from an EMBL/GenBank/DDBJ whole genome shotgun (WGS) entry which is preliminary data.</text>
</comment>
<name>A0A7K1P293_HELPX</name>
<dbReference type="PANTHER" id="PTHR43682:SF1">
    <property type="entry name" value="LACTATE UTILIZATION PROTEIN C"/>
    <property type="match status" value="1"/>
</dbReference>
<feature type="domain" description="LUD" evidence="1">
    <location>
        <begin position="48"/>
        <end position="210"/>
    </location>
</feature>
<proteinExistence type="predicted"/>
<evidence type="ECO:0000259" key="1">
    <source>
        <dbReference type="Pfam" id="PF02589"/>
    </source>
</evidence>
<dbReference type="InterPro" id="IPR024185">
    <property type="entry name" value="FTHF_cligase-like_sf"/>
</dbReference>
<dbReference type="AlphaFoldDB" id="A0A7K1P293"/>
<dbReference type="InterPro" id="IPR003741">
    <property type="entry name" value="LUD_dom"/>
</dbReference>
<accession>A0A7K1P293</accession>
<dbReference type="InterPro" id="IPR037171">
    <property type="entry name" value="NagB/RpiA_transferase-like"/>
</dbReference>
<gene>
    <name evidence="2" type="ORF">F7218_07610</name>
</gene>
<organism evidence="2 3">
    <name type="scientific">Helicobacter pylori</name>
    <name type="common">Campylobacter pylori</name>
    <dbReference type="NCBI Taxonomy" id="210"/>
    <lineage>
        <taxon>Bacteria</taxon>
        <taxon>Pseudomonadati</taxon>
        <taxon>Campylobacterota</taxon>
        <taxon>Epsilonproteobacteria</taxon>
        <taxon>Campylobacterales</taxon>
        <taxon>Helicobacteraceae</taxon>
        <taxon>Helicobacter</taxon>
    </lineage>
</organism>
<reference evidence="2 3" key="1">
    <citation type="journal article" date="2020" name="J. Clin. Microbiol.">
        <title>Helicobacter pylori infections in the Bronx, New York: Surveying Antibiotic Susceptibility and Strain Lineage by Whole-genome Sequencing.</title>
        <authorList>
            <person name="Saranathan R."/>
            <person name="Levi M.H."/>
            <person name="Wattam A.R."/>
            <person name="Malek A."/>
            <person name="Asare E."/>
            <person name="Behin D.S."/>
            <person name="Pan D.H."/>
            <person name="Jacobs W.R."/>
            <person name="Szymczak W.A."/>
        </authorList>
    </citation>
    <scope>NUCLEOTIDE SEQUENCE [LARGE SCALE GENOMIC DNA]</scope>
    <source>
        <strain evidence="2 3">MHP10</strain>
    </source>
</reference>
<protein>
    <submittedName>
        <fullName evidence="2">Lactate utilization protein C</fullName>
    </submittedName>
</protein>
<evidence type="ECO:0000313" key="3">
    <source>
        <dbReference type="Proteomes" id="UP000460877"/>
    </source>
</evidence>
<dbReference type="SUPFAM" id="SSF100950">
    <property type="entry name" value="NagB/RpiA/CoA transferase-like"/>
    <property type="match status" value="1"/>
</dbReference>
<dbReference type="PANTHER" id="PTHR43682">
    <property type="entry name" value="LACTATE UTILIZATION PROTEIN C"/>
    <property type="match status" value="1"/>
</dbReference>
<dbReference type="RefSeq" id="WP_156585357.1">
    <property type="nucleotide sequence ID" value="NZ_WAEA01000022.1"/>
</dbReference>
<dbReference type="Pfam" id="PF02589">
    <property type="entry name" value="LUD_dom"/>
    <property type="match status" value="1"/>
</dbReference>
<dbReference type="Gene3D" id="3.40.50.10420">
    <property type="entry name" value="NagB/RpiA/CoA transferase-like"/>
    <property type="match status" value="1"/>
</dbReference>
<sequence>MSKELILKRIKEARAKHPIQGANPAYRNIIKVEFEDLVEEYKHFQVLNKAEVIESAKENLEQAILKALENFKSKKVLHSTDLNLNFEAFKDFTLQPYDKEIEAMREELFEIDTALLHGVCGISSLGMIGAVSSHASPRLLSLITLNCIILLKKESIVRNLSEGMQALKNQSKNGVLPTNMLLIGGPSRTADIELKTVFGVHGPQKVAIILYKG</sequence>
<dbReference type="EMBL" id="WAEA01000022">
    <property type="protein sequence ID" value="MUV10713.1"/>
    <property type="molecule type" value="Genomic_DNA"/>
</dbReference>